<evidence type="ECO:0000313" key="1">
    <source>
        <dbReference type="EMBL" id="GMF28558.1"/>
    </source>
</evidence>
<gene>
    <name evidence="1" type="ORF">Pfra01_000593700</name>
</gene>
<sequence length="185" mass="20378">MPKKGTAKDNADARHQQIAKPYKGNATKLSCNIKCDPSVMDLLAPDTIELANCVVKGMKAEDPGLFVQIIDQNALHQALALNHSPVPQGANADASAEAYRAWLIDGARNVRPNSQVPRNSPFSLAFHPSNQGEAVDILLHWTHQEWNVLLRENRRGANPIGNFAILFWMAGTGLERATFTQRVFD</sequence>
<dbReference type="OrthoDB" id="139405at2759"/>
<name>A0A9W6U8P1_9STRA</name>
<dbReference type="EMBL" id="BSXT01000483">
    <property type="protein sequence ID" value="GMF28558.1"/>
    <property type="molecule type" value="Genomic_DNA"/>
</dbReference>
<dbReference type="AlphaFoldDB" id="A0A9W6U8P1"/>
<dbReference type="Proteomes" id="UP001165121">
    <property type="component" value="Unassembled WGS sequence"/>
</dbReference>
<evidence type="ECO:0000313" key="2">
    <source>
        <dbReference type="Proteomes" id="UP001165121"/>
    </source>
</evidence>
<reference evidence="1" key="1">
    <citation type="submission" date="2023-04" db="EMBL/GenBank/DDBJ databases">
        <title>Phytophthora fragariaefolia NBRC 109709.</title>
        <authorList>
            <person name="Ichikawa N."/>
            <person name="Sato H."/>
            <person name="Tonouchi N."/>
        </authorList>
    </citation>
    <scope>NUCLEOTIDE SEQUENCE</scope>
    <source>
        <strain evidence="1">NBRC 109709</strain>
    </source>
</reference>
<accession>A0A9W6U8P1</accession>
<comment type="caution">
    <text evidence="1">The sequence shown here is derived from an EMBL/GenBank/DDBJ whole genome shotgun (WGS) entry which is preliminary data.</text>
</comment>
<organism evidence="1 2">
    <name type="scientific">Phytophthora fragariaefolia</name>
    <dbReference type="NCBI Taxonomy" id="1490495"/>
    <lineage>
        <taxon>Eukaryota</taxon>
        <taxon>Sar</taxon>
        <taxon>Stramenopiles</taxon>
        <taxon>Oomycota</taxon>
        <taxon>Peronosporomycetes</taxon>
        <taxon>Peronosporales</taxon>
        <taxon>Peronosporaceae</taxon>
        <taxon>Phytophthora</taxon>
    </lineage>
</organism>
<protein>
    <submittedName>
        <fullName evidence="1">Unnamed protein product</fullName>
    </submittedName>
</protein>
<keyword evidence="2" id="KW-1185">Reference proteome</keyword>
<proteinExistence type="predicted"/>